<feature type="domain" description="PAC" evidence="17">
    <location>
        <begin position="595"/>
        <end position="647"/>
    </location>
</feature>
<feature type="coiled-coil region" evidence="11">
    <location>
        <begin position="784"/>
        <end position="822"/>
    </location>
</feature>
<dbReference type="Gene3D" id="1.10.287.130">
    <property type="match status" value="1"/>
</dbReference>
<evidence type="ECO:0000256" key="10">
    <source>
        <dbReference type="PROSITE-ProRule" id="PRU00703"/>
    </source>
</evidence>
<keyword evidence="20" id="KW-1185">Reference proteome</keyword>
<keyword evidence="11" id="KW-0175">Coiled coil</keyword>
<dbReference type="InterPro" id="IPR004358">
    <property type="entry name" value="Sig_transdc_His_kin-like_C"/>
</dbReference>
<dbReference type="InterPro" id="IPR000014">
    <property type="entry name" value="PAS"/>
</dbReference>
<comment type="caution">
    <text evidence="19">The sequence shown here is derived from an EMBL/GenBank/DDBJ whole genome shotgun (WGS) entry which is preliminary data.</text>
</comment>
<evidence type="ECO:0000259" key="18">
    <source>
        <dbReference type="PROSITE" id="PS51371"/>
    </source>
</evidence>
<dbReference type="InterPro" id="IPR003018">
    <property type="entry name" value="GAF"/>
</dbReference>
<feature type="domain" description="PAS" evidence="16">
    <location>
        <begin position="522"/>
        <end position="592"/>
    </location>
</feature>
<feature type="domain" description="CBS" evidence="18">
    <location>
        <begin position="167"/>
        <end position="232"/>
    </location>
</feature>
<dbReference type="InterPro" id="IPR001610">
    <property type="entry name" value="PAC"/>
</dbReference>
<dbReference type="PANTHER" id="PTHR43047:SF63">
    <property type="entry name" value="HISTIDINE KINASE"/>
    <property type="match status" value="1"/>
</dbReference>
<dbReference type="Pfam" id="PF00571">
    <property type="entry name" value="CBS"/>
    <property type="match status" value="4"/>
</dbReference>
<dbReference type="FunFam" id="1.10.287.130:FF:000145">
    <property type="entry name" value="Sensory transduction histidine kinase"/>
    <property type="match status" value="1"/>
</dbReference>
<dbReference type="Pfam" id="PF00512">
    <property type="entry name" value="HisKA"/>
    <property type="match status" value="1"/>
</dbReference>
<dbReference type="SUPFAM" id="SSF55781">
    <property type="entry name" value="GAF domain-like"/>
    <property type="match status" value="4"/>
</dbReference>
<feature type="domain" description="Phytochrome chromophore attachment site" evidence="13">
    <location>
        <begin position="356"/>
        <end position="491"/>
    </location>
</feature>
<dbReference type="Gene3D" id="3.30.565.10">
    <property type="entry name" value="Histidine kinase-like ATPase, C-terminal domain"/>
    <property type="match status" value="1"/>
</dbReference>
<dbReference type="RefSeq" id="WP_332865059.1">
    <property type="nucleotide sequence ID" value="NZ_JBAFSM010000017.1"/>
</dbReference>
<evidence type="ECO:0000259" key="17">
    <source>
        <dbReference type="PROSITE" id="PS50113"/>
    </source>
</evidence>
<dbReference type="SMART" id="SM00448">
    <property type="entry name" value="REC"/>
    <property type="match status" value="1"/>
</dbReference>
<dbReference type="InterPro" id="IPR001789">
    <property type="entry name" value="Sig_transdc_resp-reg_receiver"/>
</dbReference>
<accession>A0AAW9QKG0</accession>
<dbReference type="Pfam" id="PF01590">
    <property type="entry name" value="GAF"/>
    <property type="match status" value="4"/>
</dbReference>
<evidence type="ECO:0000256" key="11">
    <source>
        <dbReference type="SAM" id="Coils"/>
    </source>
</evidence>
<gene>
    <name evidence="19" type="ORF">V0288_10650</name>
</gene>
<sequence>MFSSPPELTRQELRAAIITEPLIASPDTPVLEAIARMSGERAYCSVTVDDRLAELYRSARASCVLVVENDRAIGILTERDVVRLGAEQKPLDRLTLGQVMAGSPVTLRESEFTDLFSTITLLQQHRIRHLPVLDERERPIGLITHESLRHISRSIGLLRLRLVSEVMSREVIRTTRETSLLSIARLMAEHRVGSVVIVEPPNGLDRLSEIPVGIITERDLVQFQTLESNWGSRSAGEMMSCPVPAVKPEDTLQTVRESMERLSIRRAIVTGERGELLGIVTQTSLLQAINPVELYHLAKILEERVIRLEEEKISLLESRAVELERQVENRTAALKIQAERQKLLVDLAADIRSSLDLPTILETTVERVRQVLACDRVSIWLFESDGQATAVAESTDSPLSLVGEQVNDTCFHEERIERYRQGKIFVVPDIYTAEIADCHRKMLIRLHTRAKILVPLVCEGELWGFLSATESQHPRNWETEEVELLQALSVQLAIALQQAITHQRLQKQLTARQQTEVRLRESEERYATLVSAAPVGIFRTDVVGQCLYVNDRWLQITGLDSNAALGSGWQQGLHPDDRERVFAEWEDSIRENRPFRLEYRFQRPDGTVSWVYGQSASERDDRGRIVGYVGTITDIGDRVRAEKQLQEIIEGTAATTGKDFFPALASHIAAALNVSYVLVSERAEDRLNALAFRARGVFSSPFSYSIANTPCERTLQEGKFYRESGLQAEFPEAIALVEMGVDSYLGIALHDTEGRAIGSLCILDKRPIRDPRQAENLLRVFAARASAELERERARRDIERMNQELERQVEERTAALKTGEERWHLVLKGANDGIWDWDVRTGRVFYSDRWKTMRGFDPEEVGDRLEEWSDAIHPEDSEPVMAALDDHFAGKTEFFEMEYRVRCKDGSYLWILDRGKALRDESGRVIRMSGSETDISARKQAEEALERYAHEVEDLYNNAPCGYHSLDAEGRYIRVNETELKWLGYRREEMLGRPISDFLTPASRRVFRDNYPSFRARGWIKNVEYEMIREDGTILPVILSATAVTDGDGNYLYSRSTLMDIRERQQAEQVIRQQAERETLLREITQRIRESLDIRTIFDTACREIRQVLRADRVGIFRFFAESNFDDGEFVAESVLDGFPSVLKIIVHDHCFGDNFSDLYSRGRFYAVEDIYNGGMTTCHTDILARFEVRANLVMPLLRGDELWGLLCVHQCSTTRHWQKSEIDFTQQLANQLAIAIQQADLYERVQDELRVRQQVEARIALQLRQQQTLGAIAQKIRESLDIGEILTTVTQQVKDVLNADRALVFQLFADGRARIVEEAVSSDFPARKNPARREEIWPEAILDRYRRGTPQIVADATADPLADGIGERSIDGRSRSRIVAPILQDAGDGENHRRVARSATHKLWGVLVVQARAEKRVWQESEAELLQQIANWLAIALQQTTLFDRLQRELNERQQAQLQLTERNQQLAISNEELARATRLKDEFLANMSHELRTPLNAILGMTEGLQDRVFGEIAPEQIRALQTIERSGSHLLELINDILDVAKIESGQLELDIAPIAATSLCRSSLAFIKQQALKKGVRVEMKLPDGLPDLLVDERRVRQVLINLLNNAVKFTPPGGSITLEVSRPGRETAPDSLAGGGIYYPSGQAAPVSDNLLRVAVRDTGIGIAPESLDKLFRPFIQIDSALNRQYTGTGLGLALVKRIVELHGGRVGVISEVGSGSRFTIDLPAVVPVIPAPEPDLPTETEDAPSPAIETDPTDEKPSFPLILLAEDNEANIMTISGYLKARGYRLLSAKNGREAVSLVRSDRPDLILMDIQMPEVDGLEAIRQIRLDFPAIELPIIALTALAMPADRERCLAAGANDYFSKPVKLKELTIAIRQWLQKR</sequence>
<evidence type="ECO:0000256" key="1">
    <source>
        <dbReference type="ARBA" id="ARBA00000085"/>
    </source>
</evidence>
<feature type="domain" description="Histidine kinase" evidence="14">
    <location>
        <begin position="1488"/>
        <end position="1732"/>
    </location>
</feature>
<dbReference type="SMART" id="SM00388">
    <property type="entry name" value="HisKA"/>
    <property type="match status" value="1"/>
</dbReference>
<evidence type="ECO:0000313" key="20">
    <source>
        <dbReference type="Proteomes" id="UP001328733"/>
    </source>
</evidence>
<dbReference type="InterPro" id="IPR011006">
    <property type="entry name" value="CheY-like_superfamily"/>
</dbReference>
<evidence type="ECO:0000256" key="4">
    <source>
        <dbReference type="ARBA" id="ARBA00022553"/>
    </source>
</evidence>
<dbReference type="SMART" id="SM00086">
    <property type="entry name" value="PAC"/>
    <property type="match status" value="3"/>
</dbReference>
<dbReference type="SUPFAM" id="SSF54631">
    <property type="entry name" value="CBS-domain pair"/>
    <property type="match status" value="2"/>
</dbReference>
<dbReference type="NCBIfam" id="TIGR00229">
    <property type="entry name" value="sensory_box"/>
    <property type="match status" value="3"/>
</dbReference>
<dbReference type="PROSITE" id="PS50112">
    <property type="entry name" value="PAS"/>
    <property type="match status" value="3"/>
</dbReference>
<dbReference type="SMART" id="SM00091">
    <property type="entry name" value="PAS"/>
    <property type="match status" value="3"/>
</dbReference>
<keyword evidence="7" id="KW-0902">Two-component regulatory system</keyword>
<dbReference type="CDD" id="cd00082">
    <property type="entry name" value="HisKA"/>
    <property type="match status" value="1"/>
</dbReference>
<dbReference type="InterPro" id="IPR000700">
    <property type="entry name" value="PAS-assoc_C"/>
</dbReference>
<dbReference type="Proteomes" id="UP001328733">
    <property type="component" value="Unassembled WGS sequence"/>
</dbReference>
<feature type="domain" description="PAC" evidence="17">
    <location>
        <begin position="1021"/>
        <end position="1073"/>
    </location>
</feature>
<dbReference type="InterPro" id="IPR013655">
    <property type="entry name" value="PAS_fold_3"/>
</dbReference>
<evidence type="ECO:0000256" key="7">
    <source>
        <dbReference type="ARBA" id="ARBA00023012"/>
    </source>
</evidence>
<feature type="region of interest" description="Disordered" evidence="12">
    <location>
        <begin position="1737"/>
        <end position="1762"/>
    </location>
</feature>
<dbReference type="Gene3D" id="3.30.450.20">
    <property type="entry name" value="PAS domain"/>
    <property type="match status" value="3"/>
</dbReference>
<feature type="domain" description="PAS" evidence="16">
    <location>
        <begin position="819"/>
        <end position="891"/>
    </location>
</feature>
<dbReference type="Gene3D" id="3.10.580.10">
    <property type="entry name" value="CBS-domain"/>
    <property type="match status" value="2"/>
</dbReference>
<dbReference type="InterPro" id="IPR046342">
    <property type="entry name" value="CBS_dom_sf"/>
</dbReference>
<evidence type="ECO:0000256" key="12">
    <source>
        <dbReference type="SAM" id="MobiDB-lite"/>
    </source>
</evidence>
<keyword evidence="10" id="KW-0129">CBS domain</keyword>
<dbReference type="InterPro" id="IPR036097">
    <property type="entry name" value="HisK_dim/P_sf"/>
</dbReference>
<dbReference type="SUPFAM" id="SSF47384">
    <property type="entry name" value="Homodimeric domain of signal transducing histidine kinase"/>
    <property type="match status" value="1"/>
</dbReference>
<feature type="domain" description="CBS" evidence="18">
    <location>
        <begin position="17"/>
        <end position="91"/>
    </location>
</feature>
<dbReference type="InterPro" id="IPR003661">
    <property type="entry name" value="HisK_dim/P_dom"/>
</dbReference>
<dbReference type="EC" id="2.7.13.3" evidence="3"/>
<dbReference type="SMART" id="SM00065">
    <property type="entry name" value="GAF"/>
    <property type="match status" value="4"/>
</dbReference>
<evidence type="ECO:0000259" key="15">
    <source>
        <dbReference type="PROSITE" id="PS50110"/>
    </source>
</evidence>
<dbReference type="InterPro" id="IPR029016">
    <property type="entry name" value="GAF-like_dom_sf"/>
</dbReference>
<dbReference type="EMBL" id="JBAFSM010000017">
    <property type="protein sequence ID" value="MEG3437578.1"/>
    <property type="molecule type" value="Genomic_DNA"/>
</dbReference>
<dbReference type="GO" id="GO:0009927">
    <property type="term" value="F:histidine phosphotransfer kinase activity"/>
    <property type="evidence" value="ECO:0007669"/>
    <property type="project" value="TreeGrafter"/>
</dbReference>
<dbReference type="SUPFAM" id="SSF55874">
    <property type="entry name" value="ATPase domain of HSP90 chaperone/DNA topoisomerase II/histidine kinase"/>
    <property type="match status" value="1"/>
</dbReference>
<dbReference type="GO" id="GO:0000155">
    <property type="term" value="F:phosphorelay sensor kinase activity"/>
    <property type="evidence" value="ECO:0007669"/>
    <property type="project" value="InterPro"/>
</dbReference>
<dbReference type="PROSITE" id="PS50113">
    <property type="entry name" value="PAC"/>
    <property type="match status" value="3"/>
</dbReference>
<feature type="domain" description="Response regulatory" evidence="15">
    <location>
        <begin position="1767"/>
        <end position="1883"/>
    </location>
</feature>
<evidence type="ECO:0000259" key="16">
    <source>
        <dbReference type="PROSITE" id="PS50112"/>
    </source>
</evidence>
<feature type="domain" description="Phytochrome chromophore attachment site" evidence="13">
    <location>
        <begin position="1282"/>
        <end position="1433"/>
    </location>
</feature>
<evidence type="ECO:0000256" key="3">
    <source>
        <dbReference type="ARBA" id="ARBA00012438"/>
    </source>
</evidence>
<protein>
    <recommendedName>
        <fullName evidence="8">Circadian input-output histidine kinase CikA</fullName>
        <ecNumber evidence="3">2.7.13.3</ecNumber>
    </recommendedName>
</protein>
<dbReference type="PANTHER" id="PTHR43047">
    <property type="entry name" value="TWO-COMPONENT HISTIDINE PROTEIN KINASE"/>
    <property type="match status" value="1"/>
</dbReference>
<keyword evidence="6" id="KW-0418">Kinase</keyword>
<dbReference type="InterPro" id="IPR035965">
    <property type="entry name" value="PAS-like_dom_sf"/>
</dbReference>
<dbReference type="Pfam" id="PF00072">
    <property type="entry name" value="Response_reg"/>
    <property type="match status" value="1"/>
</dbReference>
<feature type="domain" description="Phytochrome chromophore attachment site" evidence="13">
    <location>
        <begin position="1093"/>
        <end position="1232"/>
    </location>
</feature>
<proteinExistence type="inferred from homology"/>
<feature type="coiled-coil region" evidence="11">
    <location>
        <begin position="298"/>
        <end position="333"/>
    </location>
</feature>
<feature type="domain" description="PAC" evidence="17">
    <location>
        <begin position="895"/>
        <end position="947"/>
    </location>
</feature>
<feature type="modified residue" description="4-aspartylphosphate" evidence="9">
    <location>
        <position position="1816"/>
    </location>
</feature>
<dbReference type="Gene3D" id="3.40.50.2300">
    <property type="match status" value="1"/>
</dbReference>
<dbReference type="PROSITE" id="PS50110">
    <property type="entry name" value="RESPONSE_REGULATORY"/>
    <property type="match status" value="1"/>
</dbReference>
<evidence type="ECO:0000259" key="14">
    <source>
        <dbReference type="PROSITE" id="PS50109"/>
    </source>
</evidence>
<dbReference type="CDD" id="cd16922">
    <property type="entry name" value="HATPase_EvgS-ArcB-TorS-like"/>
    <property type="match status" value="1"/>
</dbReference>
<evidence type="ECO:0000259" key="13">
    <source>
        <dbReference type="PROSITE" id="PS50046"/>
    </source>
</evidence>
<comment type="similarity">
    <text evidence="2">In the N-terminal section; belongs to the phytochrome family.</text>
</comment>
<dbReference type="PROSITE" id="PS50046">
    <property type="entry name" value="PHYTOCHROME_2"/>
    <property type="match status" value="3"/>
</dbReference>
<dbReference type="InterPro" id="IPR005467">
    <property type="entry name" value="His_kinase_dom"/>
</dbReference>
<dbReference type="CDD" id="cd17774">
    <property type="entry name" value="CBS_two-component_sensor_histidine_kinase_repeat2"/>
    <property type="match status" value="1"/>
</dbReference>
<dbReference type="InterPro" id="IPR016132">
    <property type="entry name" value="Phyto_chromo_attachment"/>
</dbReference>
<dbReference type="SUPFAM" id="SSF52172">
    <property type="entry name" value="CheY-like"/>
    <property type="match status" value="1"/>
</dbReference>
<dbReference type="PRINTS" id="PR00344">
    <property type="entry name" value="BCTRLSENSOR"/>
</dbReference>
<dbReference type="InterPro" id="IPR036890">
    <property type="entry name" value="HATPase_C_sf"/>
</dbReference>
<feature type="domain" description="CBS" evidence="18">
    <location>
        <begin position="100"/>
        <end position="160"/>
    </location>
</feature>
<dbReference type="InterPro" id="IPR003594">
    <property type="entry name" value="HATPase_dom"/>
</dbReference>
<keyword evidence="4 9" id="KW-0597">Phosphoprotein</keyword>
<feature type="domain" description="CBS" evidence="18">
    <location>
        <begin position="238"/>
        <end position="299"/>
    </location>
</feature>
<comment type="catalytic activity">
    <reaction evidence="1">
        <text>ATP + protein L-histidine = ADP + protein N-phospho-L-histidine.</text>
        <dbReference type="EC" id="2.7.13.3"/>
    </reaction>
</comment>
<evidence type="ECO:0000256" key="6">
    <source>
        <dbReference type="ARBA" id="ARBA00022777"/>
    </source>
</evidence>
<dbReference type="CDD" id="cd17546">
    <property type="entry name" value="REC_hyHK_CKI1_RcsC-like"/>
    <property type="match status" value="1"/>
</dbReference>
<feature type="domain" description="PAS" evidence="16">
    <location>
        <begin position="948"/>
        <end position="1018"/>
    </location>
</feature>
<dbReference type="Pfam" id="PF13426">
    <property type="entry name" value="PAS_9"/>
    <property type="match status" value="1"/>
</dbReference>
<dbReference type="CDD" id="cd00130">
    <property type="entry name" value="PAS"/>
    <property type="match status" value="3"/>
</dbReference>
<dbReference type="PROSITE" id="PS50109">
    <property type="entry name" value="HIS_KIN"/>
    <property type="match status" value="1"/>
</dbReference>
<evidence type="ECO:0000256" key="5">
    <source>
        <dbReference type="ARBA" id="ARBA00022679"/>
    </source>
</evidence>
<dbReference type="FunFam" id="3.30.565.10:FF:000010">
    <property type="entry name" value="Sensor histidine kinase RcsC"/>
    <property type="match status" value="1"/>
</dbReference>
<evidence type="ECO:0000256" key="2">
    <source>
        <dbReference type="ARBA" id="ARBA00006402"/>
    </source>
</evidence>
<reference evidence="19 20" key="1">
    <citation type="submission" date="2024-01" db="EMBL/GenBank/DDBJ databases">
        <title>Genomic insights into the taxonomy and metabolism of the cyanobacterium Pannus brasiliensis CCIBt3594.</title>
        <authorList>
            <person name="Machado M."/>
            <person name="Botero N.B."/>
            <person name="Andreote A.P.D."/>
            <person name="Feitosa A.M.T."/>
            <person name="Popin R."/>
            <person name="Sivonen K."/>
            <person name="Fiore M.F."/>
        </authorList>
    </citation>
    <scope>NUCLEOTIDE SEQUENCE [LARGE SCALE GENOMIC DNA]</scope>
    <source>
        <strain evidence="19 20">CCIBt3594</strain>
    </source>
</reference>
<organism evidence="19 20">
    <name type="scientific">Pannus brasiliensis CCIBt3594</name>
    <dbReference type="NCBI Taxonomy" id="1427578"/>
    <lineage>
        <taxon>Bacteria</taxon>
        <taxon>Bacillati</taxon>
        <taxon>Cyanobacteriota</taxon>
        <taxon>Cyanophyceae</taxon>
        <taxon>Oscillatoriophycideae</taxon>
        <taxon>Chroococcales</taxon>
        <taxon>Microcystaceae</taxon>
        <taxon>Pannus</taxon>
    </lineage>
</organism>
<evidence type="ECO:0000313" key="19">
    <source>
        <dbReference type="EMBL" id="MEG3437578.1"/>
    </source>
</evidence>
<evidence type="ECO:0000256" key="8">
    <source>
        <dbReference type="ARBA" id="ARBA00074306"/>
    </source>
</evidence>
<dbReference type="Gene3D" id="3.30.450.40">
    <property type="match status" value="4"/>
</dbReference>
<dbReference type="Pfam" id="PF08447">
    <property type="entry name" value="PAS_3"/>
    <property type="match status" value="2"/>
</dbReference>
<dbReference type="SMART" id="SM00387">
    <property type="entry name" value="HATPase_c"/>
    <property type="match status" value="1"/>
</dbReference>
<dbReference type="InterPro" id="IPR000644">
    <property type="entry name" value="CBS_dom"/>
</dbReference>
<dbReference type="PROSITE" id="PS51371">
    <property type="entry name" value="CBS"/>
    <property type="match status" value="4"/>
</dbReference>
<dbReference type="SMART" id="SM00116">
    <property type="entry name" value="CBS"/>
    <property type="match status" value="4"/>
</dbReference>
<dbReference type="CDD" id="cd04620">
    <property type="entry name" value="CBS_two-component_sensor_histidine_kinase_repeat1"/>
    <property type="match status" value="1"/>
</dbReference>
<dbReference type="SUPFAM" id="SSF55785">
    <property type="entry name" value="PYP-like sensor domain (PAS domain)"/>
    <property type="match status" value="3"/>
</dbReference>
<dbReference type="Pfam" id="PF02518">
    <property type="entry name" value="HATPase_c"/>
    <property type="match status" value="1"/>
</dbReference>
<name>A0AAW9QKG0_9CHRO</name>
<dbReference type="GO" id="GO:0005886">
    <property type="term" value="C:plasma membrane"/>
    <property type="evidence" value="ECO:0007669"/>
    <property type="project" value="TreeGrafter"/>
</dbReference>
<keyword evidence="5" id="KW-0808">Transferase</keyword>
<evidence type="ECO:0000256" key="9">
    <source>
        <dbReference type="PROSITE-ProRule" id="PRU00169"/>
    </source>
</evidence>
<dbReference type="FunFam" id="3.30.450.20:FF:000099">
    <property type="entry name" value="Sensory box sensor histidine kinase"/>
    <property type="match status" value="1"/>
</dbReference>